<dbReference type="EMBL" id="QKWP01000627">
    <property type="protein sequence ID" value="RIB17148.1"/>
    <property type="molecule type" value="Genomic_DNA"/>
</dbReference>
<proteinExistence type="predicted"/>
<comment type="caution">
    <text evidence="3">The sequence shown here is derived from an EMBL/GenBank/DDBJ whole genome shotgun (WGS) entry which is preliminary data.</text>
</comment>
<reference evidence="3 4" key="1">
    <citation type="submission" date="2018-06" db="EMBL/GenBank/DDBJ databases">
        <title>Comparative genomics reveals the genomic features of Rhizophagus irregularis, R. cerebriforme, R. diaphanum and Gigaspora rosea, and their symbiotic lifestyle signature.</title>
        <authorList>
            <person name="Morin E."/>
            <person name="San Clemente H."/>
            <person name="Chen E.C.H."/>
            <person name="De La Providencia I."/>
            <person name="Hainaut M."/>
            <person name="Kuo A."/>
            <person name="Kohler A."/>
            <person name="Murat C."/>
            <person name="Tang N."/>
            <person name="Roy S."/>
            <person name="Loubradou J."/>
            <person name="Henrissat B."/>
            <person name="Grigoriev I.V."/>
            <person name="Corradi N."/>
            <person name="Roux C."/>
            <person name="Martin F.M."/>
        </authorList>
    </citation>
    <scope>NUCLEOTIDE SEQUENCE [LARGE SCALE GENOMIC DNA]</scope>
    <source>
        <strain evidence="3 4">DAOM 194757</strain>
    </source>
</reference>
<dbReference type="OrthoDB" id="2437166at2759"/>
<evidence type="ECO:0000313" key="3">
    <source>
        <dbReference type="EMBL" id="RIB17148.1"/>
    </source>
</evidence>
<dbReference type="AlphaFoldDB" id="A0A397V685"/>
<keyword evidence="1" id="KW-0175">Coiled coil</keyword>
<organism evidence="3 4">
    <name type="scientific">Gigaspora rosea</name>
    <dbReference type="NCBI Taxonomy" id="44941"/>
    <lineage>
        <taxon>Eukaryota</taxon>
        <taxon>Fungi</taxon>
        <taxon>Fungi incertae sedis</taxon>
        <taxon>Mucoromycota</taxon>
        <taxon>Glomeromycotina</taxon>
        <taxon>Glomeromycetes</taxon>
        <taxon>Diversisporales</taxon>
        <taxon>Gigasporaceae</taxon>
        <taxon>Gigaspora</taxon>
    </lineage>
</organism>
<accession>A0A397V685</accession>
<protein>
    <submittedName>
        <fullName evidence="3">Uncharacterized protein</fullName>
    </submittedName>
</protein>
<gene>
    <name evidence="3" type="ORF">C2G38_1455306</name>
</gene>
<dbReference type="Proteomes" id="UP000266673">
    <property type="component" value="Unassembled WGS sequence"/>
</dbReference>
<sequence>MQSLGRRILRSPILETSSFDAEIAELKRRNAEALIANEENNERRDAKVKKLEARLAIVEQNDKEAIPEVLPEISAPNNNADIKSSEDKKTDSFLDEVHKKKVSNEIRQRNREKKLLRESSTKDLSRDVRSLCDLPKGPASSVTQDKESRSHKKKEAENIVQDIFDFTMDGFEKNHMTEISLTGREENNCQEKIESQGDLAESSSSDVLQNINRLYENACTAENERVKANQAEILCWRSFIIGLDKSVDEILIKEKVTKMTLSSIPKGRFRMIRLMHRRHKRIAWFQLRQVHQYH</sequence>
<feature type="region of interest" description="Disordered" evidence="2">
    <location>
        <begin position="116"/>
        <end position="155"/>
    </location>
</feature>
<evidence type="ECO:0000256" key="2">
    <source>
        <dbReference type="SAM" id="MobiDB-lite"/>
    </source>
</evidence>
<feature type="coiled-coil region" evidence="1">
    <location>
        <begin position="21"/>
        <end position="61"/>
    </location>
</feature>
<evidence type="ECO:0000313" key="4">
    <source>
        <dbReference type="Proteomes" id="UP000266673"/>
    </source>
</evidence>
<name>A0A397V685_9GLOM</name>
<evidence type="ECO:0000256" key="1">
    <source>
        <dbReference type="SAM" id="Coils"/>
    </source>
</evidence>
<keyword evidence="4" id="KW-1185">Reference proteome</keyword>
<feature type="compositionally biased region" description="Basic and acidic residues" evidence="2">
    <location>
        <begin position="116"/>
        <end position="130"/>
    </location>
</feature>